<dbReference type="PANTHER" id="PTHR32309">
    <property type="entry name" value="TYROSINE-PROTEIN KINASE"/>
    <property type="match status" value="1"/>
</dbReference>
<gene>
    <name evidence="2" type="ORF">D9M09_21930</name>
</gene>
<dbReference type="Proteomes" id="UP000279594">
    <property type="component" value="Chromosome"/>
</dbReference>
<dbReference type="EMBL" id="CP033019">
    <property type="protein sequence ID" value="AYM78154.1"/>
    <property type="molecule type" value="Genomic_DNA"/>
</dbReference>
<dbReference type="PANTHER" id="PTHR32309:SF16">
    <property type="entry name" value="ECA POLYSACCHARIDE CHAIN LENGTH MODULATION PROTEIN"/>
    <property type="match status" value="1"/>
</dbReference>
<dbReference type="InterPro" id="IPR050445">
    <property type="entry name" value="Bact_polysacc_biosynth/exp"/>
</dbReference>
<evidence type="ECO:0000256" key="1">
    <source>
        <dbReference type="SAM" id="Phobius"/>
    </source>
</evidence>
<sequence>METQEKFTQRTSKQDGALISPTELLSTLWHARRMIIGMTVASIALGVSSTVYWAKYKSDGFLQFGGPIPLQPEKTARTKDVKDAGFGIQLSDYKRYSAAFGSRGRFDDFVQAVKLENAPGIATLRKNITSEKNLNAIIEPIFPFTKLDAKDLMEQPKENSNNVIGLRISYEASTPEEAQRIVALLGRYTMDTIVYLIYTDSLRFKHLEITAKITKLDNDIIGSKQKLAEYSRRINDLKQIVARHPKAEVQNTSQVVTVTDENSRYLSPVTQLMSAEVEASAAQEAIYQAKREQQQYLLLRDYYDSAKATLDANKSGEAVLRALEASKEHAFKSKDLNDELVKEVYNKITIDNQNSLNLYLEKSRFIAGPSLPENRTTRLSTALVVSALLGLFLGCLIALGRQWWLANREQLAN</sequence>
<keyword evidence="1" id="KW-0812">Transmembrane</keyword>
<evidence type="ECO:0000313" key="3">
    <source>
        <dbReference type="Proteomes" id="UP000279594"/>
    </source>
</evidence>
<dbReference type="RefSeq" id="WP_070224358.1">
    <property type="nucleotide sequence ID" value="NZ_CP033019.1"/>
</dbReference>
<name>A0A3G2EDV3_9BURK</name>
<reference evidence="2 3" key="1">
    <citation type="submission" date="2018-10" db="EMBL/GenBank/DDBJ databases">
        <title>Effects of UV and annual dynamics of microbial communities in freshwater RAS systems.</title>
        <authorList>
            <person name="Bekkelund A.K."/>
            <person name="Hansen B.R."/>
            <person name="Stokken H."/>
            <person name="Eriksen B.F."/>
            <person name="Kashulin N.A."/>
        </authorList>
    </citation>
    <scope>NUCLEOTIDE SEQUENCE [LARGE SCALE GENOMIC DNA]</scope>
    <source>
        <strain evidence="2 3">BHSEK</strain>
    </source>
</reference>
<accession>A0A3G2EDV3</accession>
<dbReference type="GO" id="GO:0005886">
    <property type="term" value="C:plasma membrane"/>
    <property type="evidence" value="ECO:0007669"/>
    <property type="project" value="TreeGrafter"/>
</dbReference>
<keyword evidence="1" id="KW-0472">Membrane</keyword>
<organism evidence="2 3">
    <name type="scientific">Janthinobacterium agaricidamnosum</name>
    <dbReference type="NCBI Taxonomy" id="55508"/>
    <lineage>
        <taxon>Bacteria</taxon>
        <taxon>Pseudomonadati</taxon>
        <taxon>Pseudomonadota</taxon>
        <taxon>Betaproteobacteria</taxon>
        <taxon>Burkholderiales</taxon>
        <taxon>Oxalobacteraceae</taxon>
        <taxon>Janthinobacterium</taxon>
    </lineage>
</organism>
<feature type="transmembrane region" description="Helical" evidence="1">
    <location>
        <begin position="34"/>
        <end position="54"/>
    </location>
</feature>
<feature type="transmembrane region" description="Helical" evidence="1">
    <location>
        <begin position="379"/>
        <end position="399"/>
    </location>
</feature>
<dbReference type="AlphaFoldDB" id="A0A3G2EDV3"/>
<evidence type="ECO:0000313" key="2">
    <source>
        <dbReference type="EMBL" id="AYM78154.1"/>
    </source>
</evidence>
<protein>
    <submittedName>
        <fullName evidence="2">Lipopolysaccharide biosynthesis protein</fullName>
    </submittedName>
</protein>
<dbReference type="GO" id="GO:0004713">
    <property type="term" value="F:protein tyrosine kinase activity"/>
    <property type="evidence" value="ECO:0007669"/>
    <property type="project" value="TreeGrafter"/>
</dbReference>
<keyword evidence="1" id="KW-1133">Transmembrane helix</keyword>
<keyword evidence="3" id="KW-1185">Reference proteome</keyword>
<proteinExistence type="predicted"/>